<feature type="binding site" evidence="9">
    <location>
        <position position="72"/>
    </location>
    <ligand>
        <name>Mg(2+)</name>
        <dbReference type="ChEBI" id="CHEBI:18420"/>
    </ligand>
</feature>
<sequence length="216" mass="23644">MLKSPNSLPRLLFISAGETLHAQLNGIKTALDAGLQFLQIRWKEAEVAQLQELIERSLPLCREYQAICSINDHPQLAKLSDVQGLHLGLTDMPIAQAREIIGEPKIIGGTANTLADVQQRQAEACDYIGLGPMRFTHSKKKLSPILGLHGYAQIQAALVEQQVPPIYAIGGILLDDVLPLRSLGIHGVAVSGLILQQPSSVKQLNERLHEQLDYSK</sequence>
<evidence type="ECO:0000256" key="1">
    <source>
        <dbReference type="ARBA" id="ARBA00005165"/>
    </source>
</evidence>
<dbReference type="InterPro" id="IPR013785">
    <property type="entry name" value="Aldolase_TIM"/>
</dbReference>
<dbReference type="HAMAP" id="MF_00097">
    <property type="entry name" value="TMP_synthase"/>
    <property type="match status" value="1"/>
</dbReference>
<feature type="binding site" evidence="9">
    <location>
        <position position="110"/>
    </location>
    <ligand>
        <name>4-amino-2-methyl-5-(diphosphooxymethyl)pyrimidine</name>
        <dbReference type="ChEBI" id="CHEBI:57841"/>
    </ligand>
</feature>
<dbReference type="GO" id="GO:0009229">
    <property type="term" value="P:thiamine diphosphate biosynthetic process"/>
    <property type="evidence" value="ECO:0007669"/>
    <property type="project" value="UniProtKB-UniRule"/>
</dbReference>
<dbReference type="GO" id="GO:0005737">
    <property type="term" value="C:cytoplasm"/>
    <property type="evidence" value="ECO:0007669"/>
    <property type="project" value="TreeGrafter"/>
</dbReference>
<dbReference type="UniPathway" id="UPA00060">
    <property type="reaction ID" value="UER00141"/>
</dbReference>
<dbReference type="Proteomes" id="UP000435036">
    <property type="component" value="Unassembled WGS sequence"/>
</dbReference>
<comment type="catalytic activity">
    <reaction evidence="8 9">
        <text>2-[(2R,5Z)-2-carboxy-4-methylthiazol-5(2H)-ylidene]ethyl phosphate + 4-amino-2-methyl-5-(diphosphooxymethyl)pyrimidine + 2 H(+) = thiamine phosphate + CO2 + diphosphate</text>
        <dbReference type="Rhea" id="RHEA:47844"/>
        <dbReference type="ChEBI" id="CHEBI:15378"/>
        <dbReference type="ChEBI" id="CHEBI:16526"/>
        <dbReference type="ChEBI" id="CHEBI:33019"/>
        <dbReference type="ChEBI" id="CHEBI:37575"/>
        <dbReference type="ChEBI" id="CHEBI:57841"/>
        <dbReference type="ChEBI" id="CHEBI:62899"/>
        <dbReference type="EC" id="2.5.1.3"/>
    </reaction>
</comment>
<dbReference type="PANTHER" id="PTHR20857">
    <property type="entry name" value="THIAMINE-PHOSPHATE PYROPHOSPHORYLASE"/>
    <property type="match status" value="1"/>
</dbReference>
<evidence type="ECO:0000256" key="3">
    <source>
        <dbReference type="ARBA" id="ARBA00022723"/>
    </source>
</evidence>
<dbReference type="SUPFAM" id="SSF51391">
    <property type="entry name" value="Thiamin phosphate synthase"/>
    <property type="match status" value="1"/>
</dbReference>
<feature type="binding site" evidence="9">
    <location>
        <position position="139"/>
    </location>
    <ligand>
        <name>4-amino-2-methyl-5-(diphosphooxymethyl)pyrimidine</name>
        <dbReference type="ChEBI" id="CHEBI:57841"/>
    </ligand>
</feature>
<dbReference type="RefSeq" id="WP_160369331.1">
    <property type="nucleotide sequence ID" value="NZ_WSQA01000007.1"/>
</dbReference>
<dbReference type="OrthoDB" id="9812206at2"/>
<evidence type="ECO:0000313" key="12">
    <source>
        <dbReference type="Proteomes" id="UP000435036"/>
    </source>
</evidence>
<feature type="binding site" evidence="9">
    <location>
        <position position="171"/>
    </location>
    <ligand>
        <name>2-[(2R,5Z)-2-carboxy-4-methylthiazol-5(2H)-ylidene]ethyl phosphate</name>
        <dbReference type="ChEBI" id="CHEBI:62899"/>
    </ligand>
</feature>
<dbReference type="EMBL" id="WSQA01000007">
    <property type="protein sequence ID" value="MVZ62606.1"/>
    <property type="molecule type" value="Genomic_DNA"/>
</dbReference>
<protein>
    <recommendedName>
        <fullName evidence="9">Thiamine-phosphate synthase</fullName>
        <shortName evidence="9">TP synthase</shortName>
        <shortName evidence="9">TPS</shortName>
        <ecNumber evidence="9">2.5.1.3</ecNumber>
    </recommendedName>
    <alternativeName>
        <fullName evidence="9">Thiamine-phosphate pyrophosphorylase</fullName>
        <shortName evidence="9">TMP pyrophosphorylase</shortName>
        <shortName evidence="9">TMP-PPase</shortName>
    </alternativeName>
</protein>
<comment type="catalytic activity">
    <reaction evidence="7 9">
        <text>2-(2-carboxy-4-methylthiazol-5-yl)ethyl phosphate + 4-amino-2-methyl-5-(diphosphooxymethyl)pyrimidine + 2 H(+) = thiamine phosphate + CO2 + diphosphate</text>
        <dbReference type="Rhea" id="RHEA:47848"/>
        <dbReference type="ChEBI" id="CHEBI:15378"/>
        <dbReference type="ChEBI" id="CHEBI:16526"/>
        <dbReference type="ChEBI" id="CHEBI:33019"/>
        <dbReference type="ChEBI" id="CHEBI:37575"/>
        <dbReference type="ChEBI" id="CHEBI:57841"/>
        <dbReference type="ChEBI" id="CHEBI:62890"/>
        <dbReference type="EC" id="2.5.1.3"/>
    </reaction>
</comment>
<name>A0A6N8KZU6_9SPHI</name>
<evidence type="ECO:0000256" key="9">
    <source>
        <dbReference type="HAMAP-Rule" id="MF_00097"/>
    </source>
</evidence>
<feature type="binding site" evidence="9">
    <location>
        <begin position="39"/>
        <end position="43"/>
    </location>
    <ligand>
        <name>4-amino-2-methyl-5-(diphosphooxymethyl)pyrimidine</name>
        <dbReference type="ChEBI" id="CHEBI:57841"/>
    </ligand>
</feature>
<dbReference type="InterPro" id="IPR036206">
    <property type="entry name" value="ThiamineP_synth_sf"/>
</dbReference>
<feature type="domain" description="Thiamine phosphate synthase/TenI" evidence="10">
    <location>
        <begin position="21"/>
        <end position="191"/>
    </location>
</feature>
<dbReference type="GO" id="GO:0004789">
    <property type="term" value="F:thiamine-phosphate diphosphorylase activity"/>
    <property type="evidence" value="ECO:0007669"/>
    <property type="project" value="UniProtKB-UniRule"/>
</dbReference>
<dbReference type="AlphaFoldDB" id="A0A6N8KZU6"/>
<feature type="binding site" evidence="9">
    <location>
        <position position="91"/>
    </location>
    <ligand>
        <name>Mg(2+)</name>
        <dbReference type="ChEBI" id="CHEBI:18420"/>
    </ligand>
</feature>
<feature type="binding site" evidence="9">
    <location>
        <position position="71"/>
    </location>
    <ligand>
        <name>4-amino-2-methyl-5-(diphosphooxymethyl)pyrimidine</name>
        <dbReference type="ChEBI" id="CHEBI:57841"/>
    </ligand>
</feature>
<evidence type="ECO:0000256" key="5">
    <source>
        <dbReference type="ARBA" id="ARBA00022977"/>
    </source>
</evidence>
<evidence type="ECO:0000256" key="7">
    <source>
        <dbReference type="ARBA" id="ARBA00047851"/>
    </source>
</evidence>
<keyword evidence="5 9" id="KW-0784">Thiamine biosynthesis</keyword>
<dbReference type="CDD" id="cd00564">
    <property type="entry name" value="TMP_TenI"/>
    <property type="match status" value="1"/>
</dbReference>
<comment type="similarity">
    <text evidence="9">Belongs to the thiamine-phosphate synthase family.</text>
</comment>
<keyword evidence="12" id="KW-1185">Reference proteome</keyword>
<evidence type="ECO:0000256" key="4">
    <source>
        <dbReference type="ARBA" id="ARBA00022842"/>
    </source>
</evidence>
<evidence type="ECO:0000259" key="10">
    <source>
        <dbReference type="Pfam" id="PF02581"/>
    </source>
</evidence>
<dbReference type="InterPro" id="IPR034291">
    <property type="entry name" value="TMP_synthase"/>
</dbReference>
<dbReference type="GO" id="GO:0009228">
    <property type="term" value="P:thiamine biosynthetic process"/>
    <property type="evidence" value="ECO:0007669"/>
    <property type="project" value="UniProtKB-KW"/>
</dbReference>
<comment type="function">
    <text evidence="9">Condenses 4-methyl-5-(beta-hydroxyethyl)thiazole monophosphate (THZ-P) and 2-methyl-4-amino-5-hydroxymethyl pyrimidine pyrophosphate (HMP-PP) to form thiamine monophosphate (TMP).</text>
</comment>
<comment type="caution">
    <text evidence="9">Lacks conserved residue(s) required for the propagation of feature annotation.</text>
</comment>
<keyword evidence="3 9" id="KW-0479">Metal-binding</keyword>
<dbReference type="Gene3D" id="3.20.20.70">
    <property type="entry name" value="Aldolase class I"/>
    <property type="match status" value="1"/>
</dbReference>
<proteinExistence type="inferred from homology"/>
<evidence type="ECO:0000256" key="6">
    <source>
        <dbReference type="ARBA" id="ARBA00047334"/>
    </source>
</evidence>
<dbReference type="Pfam" id="PF02581">
    <property type="entry name" value="TMP-TENI"/>
    <property type="match status" value="1"/>
</dbReference>
<dbReference type="EC" id="2.5.1.3" evidence="9"/>
<reference evidence="11 12" key="1">
    <citation type="submission" date="2019-12" db="EMBL/GenBank/DDBJ databases">
        <authorList>
            <person name="Dong K."/>
        </authorList>
    </citation>
    <scope>NUCLEOTIDE SEQUENCE [LARGE SCALE GENOMIC DNA]</scope>
    <source>
        <strain evidence="11 12">JCM 31225</strain>
    </source>
</reference>
<comment type="pathway">
    <text evidence="1 9">Cofactor biosynthesis; thiamine diphosphate biosynthesis; thiamine phosphate from 4-amino-2-methyl-5-diphosphomethylpyrimidine and 4-methyl-5-(2-phosphoethyl)-thiazole: step 1/1.</text>
</comment>
<feature type="binding site" evidence="9">
    <location>
        <begin position="136"/>
        <end position="138"/>
    </location>
    <ligand>
        <name>2-[(2R,5Z)-2-carboxy-4-methylthiazol-5(2H)-ylidene]ethyl phosphate</name>
        <dbReference type="ChEBI" id="CHEBI:62899"/>
    </ligand>
</feature>
<evidence type="ECO:0000256" key="8">
    <source>
        <dbReference type="ARBA" id="ARBA00047883"/>
    </source>
</evidence>
<keyword evidence="2 9" id="KW-0808">Transferase</keyword>
<dbReference type="PANTHER" id="PTHR20857:SF15">
    <property type="entry name" value="THIAMINE-PHOSPHATE SYNTHASE"/>
    <property type="match status" value="1"/>
</dbReference>
<gene>
    <name evidence="9" type="primary">thiE</name>
    <name evidence="11" type="ORF">GQF63_11270</name>
</gene>
<evidence type="ECO:0000256" key="2">
    <source>
        <dbReference type="ARBA" id="ARBA00022679"/>
    </source>
</evidence>
<accession>A0A6N8KZU6</accession>
<keyword evidence="4 9" id="KW-0460">Magnesium</keyword>
<dbReference type="InterPro" id="IPR022998">
    <property type="entry name" value="ThiamineP_synth_TenI"/>
</dbReference>
<comment type="cofactor">
    <cofactor evidence="9">
        <name>Mg(2+)</name>
        <dbReference type="ChEBI" id="CHEBI:18420"/>
    </cofactor>
    <text evidence="9">Binds 1 Mg(2+) ion per subunit.</text>
</comment>
<comment type="catalytic activity">
    <reaction evidence="6 9">
        <text>4-methyl-5-(2-phosphooxyethyl)-thiazole + 4-amino-2-methyl-5-(diphosphooxymethyl)pyrimidine + H(+) = thiamine phosphate + diphosphate</text>
        <dbReference type="Rhea" id="RHEA:22328"/>
        <dbReference type="ChEBI" id="CHEBI:15378"/>
        <dbReference type="ChEBI" id="CHEBI:33019"/>
        <dbReference type="ChEBI" id="CHEBI:37575"/>
        <dbReference type="ChEBI" id="CHEBI:57841"/>
        <dbReference type="ChEBI" id="CHEBI:58296"/>
        <dbReference type="EC" id="2.5.1.3"/>
    </reaction>
</comment>
<evidence type="ECO:0000313" key="11">
    <source>
        <dbReference type="EMBL" id="MVZ62606.1"/>
    </source>
</evidence>
<dbReference type="GO" id="GO:0000287">
    <property type="term" value="F:magnesium ion binding"/>
    <property type="evidence" value="ECO:0007669"/>
    <property type="project" value="UniProtKB-UniRule"/>
</dbReference>
<organism evidence="11 12">
    <name type="scientific">Sphingobacterium humi</name>
    <dbReference type="NCBI Taxonomy" id="1796905"/>
    <lineage>
        <taxon>Bacteria</taxon>
        <taxon>Pseudomonadati</taxon>
        <taxon>Bacteroidota</taxon>
        <taxon>Sphingobacteriia</taxon>
        <taxon>Sphingobacteriales</taxon>
        <taxon>Sphingobacteriaceae</taxon>
        <taxon>Sphingobacterium</taxon>
    </lineage>
</organism>
<comment type="caution">
    <text evidence="11">The sequence shown here is derived from an EMBL/GenBank/DDBJ whole genome shotgun (WGS) entry which is preliminary data.</text>
</comment>